<accession>A0A2M8RTR6</accession>
<dbReference type="EMBL" id="PHGZ01000025">
    <property type="protein sequence ID" value="PJG82254.1"/>
    <property type="molecule type" value="Genomic_DNA"/>
</dbReference>
<evidence type="ECO:0000313" key="4">
    <source>
        <dbReference type="EMBL" id="PJG82254.1"/>
    </source>
</evidence>
<evidence type="ECO:0000313" key="5">
    <source>
        <dbReference type="Proteomes" id="UP000230282"/>
    </source>
</evidence>
<comment type="similarity">
    <text evidence="1">Belongs to the ribosome association toxin RatA family.</text>
</comment>
<gene>
    <name evidence="4" type="ORF">CVP04_10365</name>
</gene>
<dbReference type="GO" id="GO:0048039">
    <property type="term" value="F:ubiquinone binding"/>
    <property type="evidence" value="ECO:0007669"/>
    <property type="project" value="InterPro"/>
</dbReference>
<keyword evidence="2" id="KW-1277">Toxin-antitoxin system</keyword>
<comment type="caution">
    <text evidence="4">The sequence shown here is derived from an EMBL/GenBank/DDBJ whole genome shotgun (WGS) entry which is preliminary data.</text>
</comment>
<organism evidence="4 5">
    <name type="scientific">Caviibacterium pharyngocola</name>
    <dbReference type="NCBI Taxonomy" id="28159"/>
    <lineage>
        <taxon>Bacteria</taxon>
        <taxon>Pseudomonadati</taxon>
        <taxon>Pseudomonadota</taxon>
        <taxon>Gammaproteobacteria</taxon>
        <taxon>Pasteurellales</taxon>
        <taxon>Pasteurellaceae</taxon>
        <taxon>Caviibacterium</taxon>
    </lineage>
</organism>
<keyword evidence="5" id="KW-1185">Reference proteome</keyword>
<proteinExistence type="inferred from homology"/>
<dbReference type="Pfam" id="PF03364">
    <property type="entry name" value="Polyketide_cyc"/>
    <property type="match status" value="1"/>
</dbReference>
<dbReference type="InterPro" id="IPR044996">
    <property type="entry name" value="COQ10-like"/>
</dbReference>
<reference evidence="4 5" key="1">
    <citation type="submission" date="2017-11" db="EMBL/GenBank/DDBJ databases">
        <title>Reclassification of Bisgaard taxon 5 as Caviibacterium pharyngocola gen. nov., sp. nov.</title>
        <authorList>
            <person name="Christensen H."/>
        </authorList>
    </citation>
    <scope>NUCLEOTIDE SEQUENCE [LARGE SCALE GENOMIC DNA]</scope>
    <source>
        <strain evidence="4 5">7_3</strain>
    </source>
</reference>
<protein>
    <submittedName>
        <fullName evidence="4">Ubiquinone-binding protein</fullName>
    </submittedName>
</protein>
<dbReference type="PANTHER" id="PTHR12901">
    <property type="entry name" value="SPERM PROTEIN HOMOLOG"/>
    <property type="match status" value="1"/>
</dbReference>
<sequence>MPSINQSALVPYSAEQMYDLVNNYERYPEFVPGCAASRTLTRTESELTAELVISKGGISQRFTTKNTMEEHRSIKMQLVEGPFKFLHGEWRFEPLDEQCCKISLRLDFEFSSPIIALAFGKIFTHLTAKMIDAFKQRAKAVYQ</sequence>
<dbReference type="InterPro" id="IPR005031">
    <property type="entry name" value="COQ10_START"/>
</dbReference>
<dbReference type="InterPro" id="IPR023393">
    <property type="entry name" value="START-like_dom_sf"/>
</dbReference>
<evidence type="ECO:0000259" key="3">
    <source>
        <dbReference type="Pfam" id="PF03364"/>
    </source>
</evidence>
<dbReference type="OrthoDB" id="9804759at2"/>
<dbReference type="SUPFAM" id="SSF55961">
    <property type="entry name" value="Bet v1-like"/>
    <property type="match status" value="1"/>
</dbReference>
<name>A0A2M8RTR6_9PAST</name>
<dbReference type="GO" id="GO:0045333">
    <property type="term" value="P:cellular respiration"/>
    <property type="evidence" value="ECO:0007669"/>
    <property type="project" value="InterPro"/>
</dbReference>
<keyword evidence="4" id="KW-0830">Ubiquinone</keyword>
<evidence type="ECO:0000256" key="2">
    <source>
        <dbReference type="ARBA" id="ARBA00022649"/>
    </source>
</evidence>
<dbReference type="CDD" id="cd07813">
    <property type="entry name" value="COQ10p_like"/>
    <property type="match status" value="1"/>
</dbReference>
<dbReference type="PANTHER" id="PTHR12901:SF10">
    <property type="entry name" value="COENZYME Q-BINDING PROTEIN COQ10, MITOCHONDRIAL"/>
    <property type="match status" value="1"/>
</dbReference>
<feature type="domain" description="Coenzyme Q-binding protein COQ10 START" evidence="3">
    <location>
        <begin position="10"/>
        <end position="135"/>
    </location>
</feature>
<dbReference type="RefSeq" id="WP_100297436.1">
    <property type="nucleotide sequence ID" value="NZ_PHGZ01000025.1"/>
</dbReference>
<dbReference type="Proteomes" id="UP000230282">
    <property type="component" value="Unassembled WGS sequence"/>
</dbReference>
<dbReference type="AlphaFoldDB" id="A0A2M8RTR6"/>
<dbReference type="Gene3D" id="3.30.530.20">
    <property type="match status" value="1"/>
</dbReference>
<evidence type="ECO:0000256" key="1">
    <source>
        <dbReference type="ARBA" id="ARBA00008918"/>
    </source>
</evidence>